<comment type="cofactor">
    <cofactor evidence="1">
        <name>heme</name>
        <dbReference type="ChEBI" id="CHEBI:30413"/>
    </cofactor>
</comment>
<comment type="caution">
    <text evidence="14">The sequence shown here is derived from an EMBL/GenBank/DDBJ whole genome shotgun (WGS) entry which is preliminary data.</text>
</comment>
<sequence length="278" mass="31435">MSSLTLTQSAVTLTVVLIVWQLLRRRSAQASLKNIPGPPSNSFVKGVLSSLPLSPSRIKIADVHVFKDIVNKVGLIICQNFYLTGTSLLKVRAAIEENLVDGPREINILHWMSRSALEMIGQSGLGHSFDSLTNEESENLYIKSVHELLPTTMKLRFFQEFMLSTIIKIGTGKFRSACIDFLPSKHLRKLKEIVTVMDNTSDEIFKEKKRALEKGDEVLRKDISQGKDIISILTQHPEVQEKLRREVKEALEQYGEIPHDELVALPYLDAICRETLRL</sequence>
<evidence type="ECO:0008006" key="16">
    <source>
        <dbReference type="Google" id="ProtNLM"/>
    </source>
</evidence>
<proteinExistence type="inferred from homology"/>
<dbReference type="GO" id="GO:0016020">
    <property type="term" value="C:membrane"/>
    <property type="evidence" value="ECO:0007669"/>
    <property type="project" value="UniProtKB-SubCell"/>
</dbReference>
<comment type="similarity">
    <text evidence="4">Belongs to the cytochrome P450 family.</text>
</comment>
<accession>A0A9P7G0Z8</accession>
<feature type="transmembrane region" description="Helical" evidence="13">
    <location>
        <begin position="6"/>
        <end position="23"/>
    </location>
</feature>
<keyword evidence="11" id="KW-0503">Monooxygenase</keyword>
<dbReference type="EMBL" id="JABCKI010005745">
    <property type="protein sequence ID" value="KAG5638782.1"/>
    <property type="molecule type" value="Genomic_DNA"/>
</dbReference>
<dbReference type="Proteomes" id="UP000717328">
    <property type="component" value="Unassembled WGS sequence"/>
</dbReference>
<keyword evidence="6 13" id="KW-0812">Transmembrane</keyword>
<keyword evidence="7" id="KW-0479">Metal-binding</keyword>
<organism evidence="14 15">
    <name type="scientific">Sphagnurus paluster</name>
    <dbReference type="NCBI Taxonomy" id="117069"/>
    <lineage>
        <taxon>Eukaryota</taxon>
        <taxon>Fungi</taxon>
        <taxon>Dikarya</taxon>
        <taxon>Basidiomycota</taxon>
        <taxon>Agaricomycotina</taxon>
        <taxon>Agaricomycetes</taxon>
        <taxon>Agaricomycetidae</taxon>
        <taxon>Agaricales</taxon>
        <taxon>Tricholomatineae</taxon>
        <taxon>Lyophyllaceae</taxon>
        <taxon>Sphagnurus</taxon>
    </lineage>
</organism>
<dbReference type="SUPFAM" id="SSF48264">
    <property type="entry name" value="Cytochrome P450"/>
    <property type="match status" value="1"/>
</dbReference>
<dbReference type="InterPro" id="IPR036396">
    <property type="entry name" value="Cyt_P450_sf"/>
</dbReference>
<dbReference type="Pfam" id="PF00067">
    <property type="entry name" value="p450"/>
    <property type="match status" value="2"/>
</dbReference>
<dbReference type="GO" id="GO:0004497">
    <property type="term" value="F:monooxygenase activity"/>
    <property type="evidence" value="ECO:0007669"/>
    <property type="project" value="UniProtKB-KW"/>
</dbReference>
<evidence type="ECO:0000256" key="8">
    <source>
        <dbReference type="ARBA" id="ARBA00022989"/>
    </source>
</evidence>
<name>A0A9P7G0Z8_9AGAR</name>
<dbReference type="OrthoDB" id="1470350at2759"/>
<dbReference type="PANTHER" id="PTHR24305:SF166">
    <property type="entry name" value="CYTOCHROME P450 12A4, MITOCHONDRIAL-RELATED"/>
    <property type="match status" value="1"/>
</dbReference>
<evidence type="ECO:0000256" key="11">
    <source>
        <dbReference type="ARBA" id="ARBA00023033"/>
    </source>
</evidence>
<keyword evidence="15" id="KW-1185">Reference proteome</keyword>
<evidence type="ECO:0000256" key="9">
    <source>
        <dbReference type="ARBA" id="ARBA00023002"/>
    </source>
</evidence>
<keyword evidence="5" id="KW-0349">Heme</keyword>
<dbReference type="GO" id="GO:0005506">
    <property type="term" value="F:iron ion binding"/>
    <property type="evidence" value="ECO:0007669"/>
    <property type="project" value="InterPro"/>
</dbReference>
<evidence type="ECO:0000313" key="15">
    <source>
        <dbReference type="Proteomes" id="UP000717328"/>
    </source>
</evidence>
<comment type="pathway">
    <text evidence="3">Secondary metabolite biosynthesis; terpenoid biosynthesis.</text>
</comment>
<dbReference type="GO" id="GO:0020037">
    <property type="term" value="F:heme binding"/>
    <property type="evidence" value="ECO:0007669"/>
    <property type="project" value="InterPro"/>
</dbReference>
<dbReference type="InterPro" id="IPR050121">
    <property type="entry name" value="Cytochrome_P450_monoxygenase"/>
</dbReference>
<dbReference type="InterPro" id="IPR001128">
    <property type="entry name" value="Cyt_P450"/>
</dbReference>
<reference evidence="14" key="2">
    <citation type="submission" date="2021-10" db="EMBL/GenBank/DDBJ databases">
        <title>Phylogenomics reveals ancestral predisposition of the termite-cultivated fungus Termitomyces towards a domesticated lifestyle.</title>
        <authorList>
            <person name="Auxier B."/>
            <person name="Grum-Grzhimaylo A."/>
            <person name="Cardenas M.E."/>
            <person name="Lodge J.D."/>
            <person name="Laessoe T."/>
            <person name="Pedersen O."/>
            <person name="Smith M.E."/>
            <person name="Kuyper T.W."/>
            <person name="Franco-Molano E.A."/>
            <person name="Baroni T.J."/>
            <person name="Aanen D.K."/>
        </authorList>
    </citation>
    <scope>NUCLEOTIDE SEQUENCE</scope>
    <source>
        <strain evidence="14">D49</strain>
    </source>
</reference>
<dbReference type="GO" id="GO:0016705">
    <property type="term" value="F:oxidoreductase activity, acting on paired donors, with incorporation or reduction of molecular oxygen"/>
    <property type="evidence" value="ECO:0007669"/>
    <property type="project" value="InterPro"/>
</dbReference>
<evidence type="ECO:0000256" key="3">
    <source>
        <dbReference type="ARBA" id="ARBA00004721"/>
    </source>
</evidence>
<protein>
    <recommendedName>
        <fullName evidence="16">Cytochrome P450</fullName>
    </recommendedName>
</protein>
<evidence type="ECO:0000313" key="14">
    <source>
        <dbReference type="EMBL" id="KAG5638782.1"/>
    </source>
</evidence>
<evidence type="ECO:0000256" key="6">
    <source>
        <dbReference type="ARBA" id="ARBA00022692"/>
    </source>
</evidence>
<keyword evidence="9" id="KW-0560">Oxidoreductase</keyword>
<evidence type="ECO:0000256" key="10">
    <source>
        <dbReference type="ARBA" id="ARBA00023004"/>
    </source>
</evidence>
<gene>
    <name evidence="14" type="ORF">H0H81_010203</name>
</gene>
<dbReference type="AlphaFoldDB" id="A0A9P7G0Z8"/>
<evidence type="ECO:0000256" key="12">
    <source>
        <dbReference type="ARBA" id="ARBA00023136"/>
    </source>
</evidence>
<evidence type="ECO:0000256" key="2">
    <source>
        <dbReference type="ARBA" id="ARBA00004370"/>
    </source>
</evidence>
<keyword evidence="8 13" id="KW-1133">Transmembrane helix</keyword>
<evidence type="ECO:0000256" key="13">
    <source>
        <dbReference type="SAM" id="Phobius"/>
    </source>
</evidence>
<keyword evidence="10" id="KW-0408">Iron</keyword>
<evidence type="ECO:0000256" key="4">
    <source>
        <dbReference type="ARBA" id="ARBA00010617"/>
    </source>
</evidence>
<reference evidence="14" key="1">
    <citation type="submission" date="2021-02" db="EMBL/GenBank/DDBJ databases">
        <authorList>
            <person name="Nieuwenhuis M."/>
            <person name="Van De Peppel L.J.J."/>
        </authorList>
    </citation>
    <scope>NUCLEOTIDE SEQUENCE</scope>
    <source>
        <strain evidence="14">D49</strain>
    </source>
</reference>
<comment type="subcellular location">
    <subcellularLocation>
        <location evidence="2">Membrane</location>
    </subcellularLocation>
</comment>
<evidence type="ECO:0000256" key="1">
    <source>
        <dbReference type="ARBA" id="ARBA00001971"/>
    </source>
</evidence>
<dbReference type="Gene3D" id="1.10.630.10">
    <property type="entry name" value="Cytochrome P450"/>
    <property type="match status" value="2"/>
</dbReference>
<evidence type="ECO:0000256" key="5">
    <source>
        <dbReference type="ARBA" id="ARBA00022617"/>
    </source>
</evidence>
<dbReference type="PANTHER" id="PTHR24305">
    <property type="entry name" value="CYTOCHROME P450"/>
    <property type="match status" value="1"/>
</dbReference>
<evidence type="ECO:0000256" key="7">
    <source>
        <dbReference type="ARBA" id="ARBA00022723"/>
    </source>
</evidence>
<keyword evidence="12 13" id="KW-0472">Membrane</keyword>